<feature type="non-terminal residue" evidence="1">
    <location>
        <position position="814"/>
    </location>
</feature>
<reference evidence="1 2" key="1">
    <citation type="journal article" date="2021" name="Elife">
        <title>Chloroplast acquisition without the gene transfer in kleptoplastic sea slugs, Plakobranchus ocellatus.</title>
        <authorList>
            <person name="Maeda T."/>
            <person name="Takahashi S."/>
            <person name="Yoshida T."/>
            <person name="Shimamura S."/>
            <person name="Takaki Y."/>
            <person name="Nagai Y."/>
            <person name="Toyoda A."/>
            <person name="Suzuki Y."/>
            <person name="Arimoto A."/>
            <person name="Ishii H."/>
            <person name="Satoh N."/>
            <person name="Nishiyama T."/>
            <person name="Hasebe M."/>
            <person name="Maruyama T."/>
            <person name="Minagawa J."/>
            <person name="Obokata J."/>
            <person name="Shigenobu S."/>
        </authorList>
    </citation>
    <scope>NUCLEOTIDE SEQUENCE [LARGE SCALE GENOMIC DNA]</scope>
</reference>
<dbReference type="GO" id="GO:0006325">
    <property type="term" value="P:chromatin organization"/>
    <property type="evidence" value="ECO:0007669"/>
    <property type="project" value="TreeGrafter"/>
</dbReference>
<proteinExistence type="predicted"/>
<name>A0AAV4CU71_9GAST</name>
<accession>A0AAV4CU71</accession>
<sequence length="814" mass="92186">MRSQGMVIGSDDHTGTDEAESLTAGDIVHADPTKVHHKKCLTKLAQRYCHYCEEHLVPNLAVELYFVVQLLTCTEIDKDILDFVDSRCGRTVFRSVHNGVYFAVKVIKRLRSLFVSMGKMYVELLSESQRIKDFSPYLHKFFKQALMTKDPSKPVLVEHSPFDIEENGAFSFPDANYAHVFKCQRDNFYAFYRHYHDTSSVYEFRIENQIQYVYDGCTPEQNSMVNLMHLAKLFVDHLVLCCVTQRQETVDLIEMLWTKDVDEKRFAKLYDVFCTEASTSSGTAAPAPGFSDHEMFFRDFLETLSSPAFNEHLKNILVLKILELNAQTFGNVCNLHSACTIEENKMPLRCKTFTDTVLTLRILAKVLGYLTFAPYTSGYQSLSQEQASSLVTMREMTPLPLPLPLLLKQAFDRGHLTLTVPWVVEFLSLMDCMASQLSVYSGLLNKLLYIQKLLCGGAVEADSAVWIQSPPVPAGFFFTNKFSLQGKEETPVNLGAFCVDQQKLVSQDLLTTCCPYLEQGQILMTLFALKQKISVYDSAAIALTACTTEEDDSNRKHEKDMAEIERWLGSSVLSEQTASPNTPAQARRRNVIDDEIVPAYVLTRLLSTKDTDDLDDLEQNLLLSDPHMSSILQNVVDLLCAKVANYTHKTILRLLVFTCKAEVRQHFIDTPGATEAEHIKNQILADVNLAAQRLSDTARRSFYQVAERVCEADVPSLLGFLSTEKDEAKRQGFTHLARRMCLLRLHEWAGVQLGPELFRRTIRREVNRCAKVTGKPLGLYPNDYSKKLEDCLSPEITPGFVELEQLSELIDTAL</sequence>
<dbReference type="AlphaFoldDB" id="A0AAV4CU71"/>
<comment type="caution">
    <text evidence="1">The sequence shown here is derived from an EMBL/GenBank/DDBJ whole genome shotgun (WGS) entry which is preliminary data.</text>
</comment>
<dbReference type="EMBL" id="BLXT01006999">
    <property type="protein sequence ID" value="GFO35445.1"/>
    <property type="molecule type" value="Genomic_DNA"/>
</dbReference>
<keyword evidence="2" id="KW-1185">Reference proteome</keyword>
<organism evidence="1 2">
    <name type="scientific">Plakobranchus ocellatus</name>
    <dbReference type="NCBI Taxonomy" id="259542"/>
    <lineage>
        <taxon>Eukaryota</taxon>
        <taxon>Metazoa</taxon>
        <taxon>Spiralia</taxon>
        <taxon>Lophotrochozoa</taxon>
        <taxon>Mollusca</taxon>
        <taxon>Gastropoda</taxon>
        <taxon>Heterobranchia</taxon>
        <taxon>Euthyneura</taxon>
        <taxon>Panpulmonata</taxon>
        <taxon>Sacoglossa</taxon>
        <taxon>Placobranchoidea</taxon>
        <taxon>Plakobranchidae</taxon>
        <taxon>Plakobranchus</taxon>
    </lineage>
</organism>
<dbReference type="PANTHER" id="PTHR28678">
    <property type="entry name" value="CODANIN-1"/>
    <property type="match status" value="1"/>
</dbReference>
<evidence type="ECO:0000313" key="1">
    <source>
        <dbReference type="EMBL" id="GFO35445.1"/>
    </source>
</evidence>
<gene>
    <name evidence="1" type="ORF">PoB_006195000</name>
</gene>
<dbReference type="Proteomes" id="UP000735302">
    <property type="component" value="Unassembled WGS sequence"/>
</dbReference>
<dbReference type="GO" id="GO:0005634">
    <property type="term" value="C:nucleus"/>
    <property type="evidence" value="ECO:0007669"/>
    <property type="project" value="TreeGrafter"/>
</dbReference>
<dbReference type="InterPro" id="IPR040031">
    <property type="entry name" value="Codanin-1"/>
</dbReference>
<evidence type="ECO:0000313" key="2">
    <source>
        <dbReference type="Proteomes" id="UP000735302"/>
    </source>
</evidence>
<protein>
    <submittedName>
        <fullName evidence="1">Codanin-1</fullName>
    </submittedName>
</protein>
<dbReference type="PANTHER" id="PTHR28678:SF1">
    <property type="entry name" value="CODANIN-1"/>
    <property type="match status" value="1"/>
</dbReference>